<gene>
    <name evidence="2" type="ORF">AMAG_06915</name>
</gene>
<reference evidence="3" key="2">
    <citation type="submission" date="2009-11" db="EMBL/GenBank/DDBJ databases">
        <title>The Genome Sequence of Allomyces macrogynus strain ATCC 38327.</title>
        <authorList>
            <consortium name="The Broad Institute Genome Sequencing Platform"/>
            <person name="Russ C."/>
            <person name="Cuomo C."/>
            <person name="Shea T."/>
            <person name="Young S.K."/>
            <person name="Zeng Q."/>
            <person name="Koehrsen M."/>
            <person name="Haas B."/>
            <person name="Borodovsky M."/>
            <person name="Guigo R."/>
            <person name="Alvarado L."/>
            <person name="Berlin A."/>
            <person name="Borenstein D."/>
            <person name="Chen Z."/>
            <person name="Engels R."/>
            <person name="Freedman E."/>
            <person name="Gellesch M."/>
            <person name="Goldberg J."/>
            <person name="Griggs A."/>
            <person name="Gujja S."/>
            <person name="Heiman D."/>
            <person name="Hepburn T."/>
            <person name="Howarth C."/>
            <person name="Jen D."/>
            <person name="Larson L."/>
            <person name="Lewis B."/>
            <person name="Mehta T."/>
            <person name="Park D."/>
            <person name="Pearson M."/>
            <person name="Roberts A."/>
            <person name="Saif S."/>
            <person name="Shenoy N."/>
            <person name="Sisk P."/>
            <person name="Stolte C."/>
            <person name="Sykes S."/>
            <person name="Walk T."/>
            <person name="White J."/>
            <person name="Yandava C."/>
            <person name="Burger G."/>
            <person name="Gray M.W."/>
            <person name="Holland P.W.H."/>
            <person name="King N."/>
            <person name="Lang F.B.F."/>
            <person name="Roger A.J."/>
            <person name="Ruiz-Trillo I."/>
            <person name="Lander E."/>
            <person name="Nusbaum C."/>
        </authorList>
    </citation>
    <scope>NUCLEOTIDE SEQUENCE [LARGE SCALE GENOMIC DNA]</scope>
    <source>
        <strain evidence="3">ATCC 38327</strain>
    </source>
</reference>
<name>A0A0L0SFF2_ALLM3</name>
<feature type="region of interest" description="Disordered" evidence="1">
    <location>
        <begin position="357"/>
        <end position="400"/>
    </location>
</feature>
<feature type="region of interest" description="Disordered" evidence="1">
    <location>
        <begin position="418"/>
        <end position="447"/>
    </location>
</feature>
<feature type="compositionally biased region" description="Pro residues" evidence="1">
    <location>
        <begin position="428"/>
        <end position="444"/>
    </location>
</feature>
<accession>A0A0L0SFF2</accession>
<evidence type="ECO:0000313" key="2">
    <source>
        <dbReference type="EMBL" id="KNE61164.1"/>
    </source>
</evidence>
<dbReference type="AlphaFoldDB" id="A0A0L0SFF2"/>
<keyword evidence="3" id="KW-1185">Reference proteome</keyword>
<evidence type="ECO:0000313" key="3">
    <source>
        <dbReference type="Proteomes" id="UP000054350"/>
    </source>
</evidence>
<dbReference type="VEuPathDB" id="FungiDB:AMAG_06915"/>
<protein>
    <submittedName>
        <fullName evidence="2">Uncharacterized protein</fullName>
    </submittedName>
</protein>
<dbReference type="EMBL" id="GG745337">
    <property type="protein sequence ID" value="KNE61164.1"/>
    <property type="molecule type" value="Genomic_DNA"/>
</dbReference>
<proteinExistence type="predicted"/>
<evidence type="ECO:0000256" key="1">
    <source>
        <dbReference type="SAM" id="MobiDB-lite"/>
    </source>
</evidence>
<reference evidence="2 3" key="1">
    <citation type="submission" date="2009-11" db="EMBL/GenBank/DDBJ databases">
        <title>Annotation of Allomyces macrogynus ATCC 38327.</title>
        <authorList>
            <consortium name="The Broad Institute Genome Sequencing Platform"/>
            <person name="Russ C."/>
            <person name="Cuomo C."/>
            <person name="Burger G."/>
            <person name="Gray M.W."/>
            <person name="Holland P.W.H."/>
            <person name="King N."/>
            <person name="Lang F.B.F."/>
            <person name="Roger A.J."/>
            <person name="Ruiz-Trillo I."/>
            <person name="Young S.K."/>
            <person name="Zeng Q."/>
            <person name="Gargeya S."/>
            <person name="Fitzgerald M."/>
            <person name="Haas B."/>
            <person name="Abouelleil A."/>
            <person name="Alvarado L."/>
            <person name="Arachchi H.M."/>
            <person name="Berlin A."/>
            <person name="Chapman S.B."/>
            <person name="Gearin G."/>
            <person name="Goldberg J."/>
            <person name="Griggs A."/>
            <person name="Gujja S."/>
            <person name="Hansen M."/>
            <person name="Heiman D."/>
            <person name="Howarth C."/>
            <person name="Larimer J."/>
            <person name="Lui A."/>
            <person name="MacDonald P.J.P."/>
            <person name="McCowen C."/>
            <person name="Montmayeur A."/>
            <person name="Murphy C."/>
            <person name="Neiman D."/>
            <person name="Pearson M."/>
            <person name="Priest M."/>
            <person name="Roberts A."/>
            <person name="Saif S."/>
            <person name="Shea T."/>
            <person name="Sisk P."/>
            <person name="Stolte C."/>
            <person name="Sykes S."/>
            <person name="Wortman J."/>
            <person name="Nusbaum C."/>
            <person name="Birren B."/>
        </authorList>
    </citation>
    <scope>NUCLEOTIDE SEQUENCE [LARGE SCALE GENOMIC DNA]</scope>
    <source>
        <strain evidence="2 3">ATCC 38327</strain>
    </source>
</reference>
<dbReference type="OrthoDB" id="5567820at2759"/>
<sequence>MEITHYAHAIDFVALVATNTNSILGYVPADKHDRNRMLSNVGTCAAMASLAAPFHPTGDEPTASTAVESVAALSEGIDQVTLPSSDHDSKDNDDELHPDLAELMTSATLAPLPPSPVADDAPLSDDVSDDDDDRARITIFRTRRLATVQYASPTGWTLIVGLLAPSIVRRPLHGNAGPGTSVEYRDVSDDALIGLVRALAETTLLQLGLRGPPDRPVPKSDEEEVVEVDPLFQEQCLALASMVPQTPVALDALAMLGAPEVPVLPLPSIPGLQPTPTADQETLDNALTRFVERVPVPDVRGAMLVRTHPHLAKVAATLGLDAALQRRILHAITLRWIEHAAVGTAFRVADSASIRESATALRPSSPASTLDEASPTPPPQHPATANGATSSPARPGSGLGQAVSSFMAAAAMRIRKASALGGGSPSPSATPPPPAPPADDPPGLPAVAMDHLSAHVSGAHMTVTLVWFDQRGTAVGPPVMLALVHAGNSTVPDVDSTVRDQFAAPLLDLIRAHTPPPLPSRSVPTLHGATHAPYSLSSPGVAHWPSNEMLGMAVRGMAVVERHVRPPDMNARGCHIAVASAQAPGRGAGRYWVARERALGRGIVVSVLPPPASGARDVAGGVSLSGVVEALLAQSP</sequence>
<dbReference type="Proteomes" id="UP000054350">
    <property type="component" value="Unassembled WGS sequence"/>
</dbReference>
<organism evidence="2 3">
    <name type="scientific">Allomyces macrogynus (strain ATCC 38327)</name>
    <name type="common">Allomyces javanicus var. macrogynus</name>
    <dbReference type="NCBI Taxonomy" id="578462"/>
    <lineage>
        <taxon>Eukaryota</taxon>
        <taxon>Fungi</taxon>
        <taxon>Fungi incertae sedis</taxon>
        <taxon>Blastocladiomycota</taxon>
        <taxon>Blastocladiomycetes</taxon>
        <taxon>Blastocladiales</taxon>
        <taxon>Blastocladiaceae</taxon>
        <taxon>Allomyces</taxon>
    </lineage>
</organism>
<feature type="region of interest" description="Disordered" evidence="1">
    <location>
        <begin position="108"/>
        <end position="130"/>
    </location>
</feature>